<dbReference type="GO" id="GO:0015225">
    <property type="term" value="F:biotin transmembrane transporter activity"/>
    <property type="evidence" value="ECO:0007669"/>
    <property type="project" value="UniProtKB-UniRule"/>
</dbReference>
<dbReference type="GO" id="GO:0005886">
    <property type="term" value="C:plasma membrane"/>
    <property type="evidence" value="ECO:0007669"/>
    <property type="project" value="UniProtKB-SubCell"/>
</dbReference>
<feature type="transmembrane region" description="Helical" evidence="3">
    <location>
        <begin position="180"/>
        <end position="202"/>
    </location>
</feature>
<dbReference type="EMBL" id="JABEPP010000003">
    <property type="protein sequence ID" value="NNM73087.1"/>
    <property type="molecule type" value="Genomic_DNA"/>
</dbReference>
<evidence type="ECO:0000256" key="1">
    <source>
        <dbReference type="ARBA" id="ARBA00010692"/>
    </source>
</evidence>
<feature type="transmembrane region" description="Helical" evidence="3">
    <location>
        <begin position="137"/>
        <end position="160"/>
    </location>
</feature>
<reference evidence="4 5" key="1">
    <citation type="submission" date="2020-04" db="EMBL/GenBank/DDBJ databases">
        <title>Enterovirga sp. isolate from soil.</title>
        <authorList>
            <person name="Chea S."/>
            <person name="Kim D.-U."/>
        </authorList>
    </citation>
    <scope>NUCLEOTIDE SEQUENCE [LARGE SCALE GENOMIC DNA]</scope>
    <source>
        <strain evidence="4 5">DB1703</strain>
    </source>
</reference>
<keyword evidence="2 3" id="KW-0472">Membrane</keyword>
<protein>
    <recommendedName>
        <fullName evidence="2">Biotin transporter</fullName>
    </recommendedName>
</protein>
<comment type="subcellular location">
    <subcellularLocation>
        <location evidence="2">Cell membrane</location>
        <topology evidence="2">Multi-pass membrane protein</topology>
    </subcellularLocation>
</comment>
<organism evidence="4 5">
    <name type="scientific">Enterovirga aerilata</name>
    <dbReference type="NCBI Taxonomy" id="2730920"/>
    <lineage>
        <taxon>Bacteria</taxon>
        <taxon>Pseudomonadati</taxon>
        <taxon>Pseudomonadota</taxon>
        <taxon>Alphaproteobacteria</taxon>
        <taxon>Hyphomicrobiales</taxon>
        <taxon>Methylobacteriaceae</taxon>
        <taxon>Enterovirga</taxon>
    </lineage>
</organism>
<comment type="similarity">
    <text evidence="1 2">Belongs to the BioY family.</text>
</comment>
<keyword evidence="3" id="KW-0812">Transmembrane</keyword>
<comment type="caution">
    <text evidence="4">The sequence shown here is derived from an EMBL/GenBank/DDBJ whole genome shotgun (WGS) entry which is preliminary data.</text>
</comment>
<dbReference type="Proteomes" id="UP000564885">
    <property type="component" value="Unassembled WGS sequence"/>
</dbReference>
<feature type="transmembrane region" description="Helical" evidence="3">
    <location>
        <begin position="58"/>
        <end position="83"/>
    </location>
</feature>
<dbReference type="PANTHER" id="PTHR34295:SF1">
    <property type="entry name" value="BIOTIN TRANSPORTER BIOY"/>
    <property type="match status" value="1"/>
</dbReference>
<evidence type="ECO:0000256" key="3">
    <source>
        <dbReference type="SAM" id="Phobius"/>
    </source>
</evidence>
<evidence type="ECO:0000313" key="5">
    <source>
        <dbReference type="Proteomes" id="UP000564885"/>
    </source>
</evidence>
<evidence type="ECO:0000313" key="4">
    <source>
        <dbReference type="EMBL" id="NNM73087.1"/>
    </source>
</evidence>
<dbReference type="Pfam" id="PF02632">
    <property type="entry name" value="BioY"/>
    <property type="match status" value="1"/>
</dbReference>
<keyword evidence="5" id="KW-1185">Reference proteome</keyword>
<accession>A0A849IAR7</accession>
<keyword evidence="3" id="KW-1133">Transmembrane helix</keyword>
<dbReference type="InterPro" id="IPR003784">
    <property type="entry name" value="BioY"/>
</dbReference>
<gene>
    <name evidence="4" type="ORF">HJG44_11925</name>
</gene>
<feature type="transmembrane region" description="Helical" evidence="3">
    <location>
        <begin position="28"/>
        <end position="46"/>
    </location>
</feature>
<proteinExistence type="inferred from homology"/>
<name>A0A849IAR7_9HYPH</name>
<sequence length="210" mass="21478">MSGTLASRPDTTLAGMVWPAREGAALRLLRGAALGFLGACLLTISAKTQVPGPVPMTLQTLAVMAIGAGLGMRLALASVLIYLAQGALGLPVFANTPPQVPNLAYFLGPTGGFLLGFAAAAAIVGAAADRGLLRRPVIFGLVLTGANVVMLAVGCIWLAFLARTASGTGIGLVRAFEFGVQPFLVGNAIKLAIAALSFPLLFRFAARFSR</sequence>
<keyword evidence="2" id="KW-0813">Transport</keyword>
<keyword evidence="2" id="KW-1003">Cell membrane</keyword>
<dbReference type="PIRSF" id="PIRSF016661">
    <property type="entry name" value="BioY"/>
    <property type="match status" value="1"/>
</dbReference>
<dbReference type="RefSeq" id="WP_171218584.1">
    <property type="nucleotide sequence ID" value="NZ_JABEPP010000003.1"/>
</dbReference>
<feature type="transmembrane region" description="Helical" evidence="3">
    <location>
        <begin position="103"/>
        <end position="125"/>
    </location>
</feature>
<dbReference type="AlphaFoldDB" id="A0A849IAR7"/>
<dbReference type="Gene3D" id="1.10.1760.20">
    <property type="match status" value="1"/>
</dbReference>
<dbReference type="PANTHER" id="PTHR34295">
    <property type="entry name" value="BIOTIN TRANSPORTER BIOY"/>
    <property type="match status" value="1"/>
</dbReference>
<evidence type="ECO:0000256" key="2">
    <source>
        <dbReference type="PIRNR" id="PIRNR016661"/>
    </source>
</evidence>